<evidence type="ECO:0000313" key="7">
    <source>
        <dbReference type="EMBL" id="KZE77835.1"/>
    </source>
</evidence>
<dbReference type="CDD" id="cd00609">
    <property type="entry name" value="AAT_like"/>
    <property type="match status" value="1"/>
</dbReference>
<dbReference type="Gene3D" id="3.90.1150.10">
    <property type="entry name" value="Aspartate Aminotransferase, domain 1"/>
    <property type="match status" value="1"/>
</dbReference>
<dbReference type="InterPro" id="IPR000524">
    <property type="entry name" value="Tscrpt_reg_HTH_GntR"/>
</dbReference>
<dbReference type="SUPFAM" id="SSF46785">
    <property type="entry name" value="Winged helix' DNA-binding domain"/>
    <property type="match status" value="1"/>
</dbReference>
<feature type="domain" description="HTH gntR-type" evidence="6">
    <location>
        <begin position="3"/>
        <end position="71"/>
    </location>
</feature>
<dbReference type="SUPFAM" id="SSF53383">
    <property type="entry name" value="PLP-dependent transferases"/>
    <property type="match status" value="1"/>
</dbReference>
<dbReference type="PANTHER" id="PTHR46577:SF1">
    <property type="entry name" value="HTH-TYPE TRANSCRIPTIONAL REGULATORY PROTEIN GABR"/>
    <property type="match status" value="1"/>
</dbReference>
<dbReference type="GO" id="GO:0003677">
    <property type="term" value="F:DNA binding"/>
    <property type="evidence" value="ECO:0007669"/>
    <property type="project" value="UniProtKB-KW"/>
</dbReference>
<dbReference type="Pfam" id="PF00155">
    <property type="entry name" value="Aminotran_1_2"/>
    <property type="match status" value="1"/>
</dbReference>
<gene>
    <name evidence="7" type="ORF">AV926_13885</name>
</gene>
<dbReference type="AlphaFoldDB" id="A0A161SC30"/>
<dbReference type="InterPro" id="IPR015422">
    <property type="entry name" value="PyrdxlP-dep_Trfase_small"/>
</dbReference>
<comment type="similarity">
    <text evidence="1">In the C-terminal section; belongs to the class-I pyridoxal-phosphate-dependent aminotransferase family.</text>
</comment>
<dbReference type="InterPro" id="IPR036390">
    <property type="entry name" value="WH_DNA-bd_sf"/>
</dbReference>
<reference evidence="7 8" key="1">
    <citation type="submission" date="2016-01" db="EMBL/GenBank/DDBJ databases">
        <title>Whole genome sequencing of Myroides marinus L41.</title>
        <authorList>
            <person name="Hong K.W."/>
        </authorList>
    </citation>
    <scope>NUCLEOTIDE SEQUENCE [LARGE SCALE GENOMIC DNA]</scope>
    <source>
        <strain evidence="7 8">L41</strain>
    </source>
</reference>
<dbReference type="GO" id="GO:0030170">
    <property type="term" value="F:pyridoxal phosphate binding"/>
    <property type="evidence" value="ECO:0007669"/>
    <property type="project" value="InterPro"/>
</dbReference>
<accession>A0A161SC30</accession>
<evidence type="ECO:0000259" key="6">
    <source>
        <dbReference type="PROSITE" id="PS50949"/>
    </source>
</evidence>
<evidence type="ECO:0000256" key="5">
    <source>
        <dbReference type="ARBA" id="ARBA00023163"/>
    </source>
</evidence>
<organism evidence="7 8">
    <name type="scientific">Myroides marinus</name>
    <dbReference type="NCBI Taxonomy" id="703342"/>
    <lineage>
        <taxon>Bacteria</taxon>
        <taxon>Pseudomonadati</taxon>
        <taxon>Bacteroidota</taxon>
        <taxon>Flavobacteriia</taxon>
        <taxon>Flavobacteriales</taxon>
        <taxon>Flavobacteriaceae</taxon>
        <taxon>Myroides</taxon>
    </lineage>
</organism>
<dbReference type="Pfam" id="PF00392">
    <property type="entry name" value="GntR"/>
    <property type="match status" value="1"/>
</dbReference>
<dbReference type="EMBL" id="LQNU01000067">
    <property type="protein sequence ID" value="KZE77835.1"/>
    <property type="molecule type" value="Genomic_DNA"/>
</dbReference>
<comment type="caution">
    <text evidence="7">The sequence shown here is derived from an EMBL/GenBank/DDBJ whole genome shotgun (WGS) entry which is preliminary data.</text>
</comment>
<dbReference type="OrthoDB" id="9802328at2"/>
<keyword evidence="3" id="KW-0805">Transcription regulation</keyword>
<dbReference type="GO" id="GO:0003700">
    <property type="term" value="F:DNA-binding transcription factor activity"/>
    <property type="evidence" value="ECO:0007669"/>
    <property type="project" value="InterPro"/>
</dbReference>
<dbReference type="Gene3D" id="1.10.10.10">
    <property type="entry name" value="Winged helix-like DNA-binding domain superfamily/Winged helix DNA-binding domain"/>
    <property type="match status" value="1"/>
</dbReference>
<proteinExistence type="inferred from homology"/>
<evidence type="ECO:0000256" key="1">
    <source>
        <dbReference type="ARBA" id="ARBA00005384"/>
    </source>
</evidence>
<dbReference type="Gene3D" id="3.40.640.10">
    <property type="entry name" value="Type I PLP-dependent aspartate aminotransferase-like (Major domain)"/>
    <property type="match status" value="1"/>
</dbReference>
<evidence type="ECO:0000256" key="4">
    <source>
        <dbReference type="ARBA" id="ARBA00023125"/>
    </source>
</evidence>
<protein>
    <submittedName>
        <fullName evidence="7">GntR family transcriptional regulator</fullName>
    </submittedName>
</protein>
<dbReference type="PANTHER" id="PTHR46577">
    <property type="entry name" value="HTH-TYPE TRANSCRIPTIONAL REGULATORY PROTEIN GABR"/>
    <property type="match status" value="1"/>
</dbReference>
<name>A0A161SC30_9FLAO</name>
<dbReference type="RefSeq" id="WP_038988362.1">
    <property type="nucleotide sequence ID" value="NZ_JWJO01000101.1"/>
</dbReference>
<dbReference type="InterPro" id="IPR015424">
    <property type="entry name" value="PyrdxlP-dep_Trfase"/>
</dbReference>
<dbReference type="CDD" id="cd07377">
    <property type="entry name" value="WHTH_GntR"/>
    <property type="match status" value="1"/>
</dbReference>
<dbReference type="PROSITE" id="PS50949">
    <property type="entry name" value="HTH_GNTR"/>
    <property type="match status" value="1"/>
</dbReference>
<sequence>MKQYKYSVFTDKIEEGIRKGLLKPGDKLPSVRAIKAEYTLSTSSVQSGYDYLVFRGLVQSLPRAGYIVAASIDSEVSSTALNAIPRDSVFREKVLLTSNRLEHSEQASLNVATPADVFIPQKLVLKTMQEVIREKGASLLRYYPNNGSNELRDLIASRAALYGTTIQADELVITDGALQALYIALASITSPGDIVAVESPCVFSILEVFASLGLRTVEVPVRYPNGLDIEYLAKVCADYTIKAIVVTPNFHNPTGLLLTDEQKQRIYNIAVEYNVPIIENDIYGDLYFEGNRPSNIRSFDTKGLVLTYSSFSKTLAPGLRLGWLAAGKNFSKAERVKFSIGRSVSPINQEVMIKLLNSSSYDKHLRVFRSKLEFQCIRLIEQFKVSFSEEFKLTYPKGGYSLWCQLPISTDVDLFYKSCEKEGVYFTPGDTFSFTDAYDSCFRAVFSQQLTDEHLNAIQRIGKVLR</sequence>
<dbReference type="SMART" id="SM00345">
    <property type="entry name" value="HTH_GNTR"/>
    <property type="match status" value="1"/>
</dbReference>
<evidence type="ECO:0000256" key="3">
    <source>
        <dbReference type="ARBA" id="ARBA00023015"/>
    </source>
</evidence>
<dbReference type="InterPro" id="IPR004839">
    <property type="entry name" value="Aminotransferase_I/II_large"/>
</dbReference>
<keyword evidence="4" id="KW-0238">DNA-binding</keyword>
<dbReference type="Proteomes" id="UP000076630">
    <property type="component" value="Unassembled WGS sequence"/>
</dbReference>
<dbReference type="InterPro" id="IPR051446">
    <property type="entry name" value="HTH_trans_reg/aminotransferase"/>
</dbReference>
<dbReference type="InterPro" id="IPR036388">
    <property type="entry name" value="WH-like_DNA-bd_sf"/>
</dbReference>
<keyword evidence="8" id="KW-1185">Reference proteome</keyword>
<keyword evidence="5" id="KW-0804">Transcription</keyword>
<keyword evidence="2" id="KW-0663">Pyridoxal phosphate</keyword>
<evidence type="ECO:0000256" key="2">
    <source>
        <dbReference type="ARBA" id="ARBA00022898"/>
    </source>
</evidence>
<evidence type="ECO:0000313" key="8">
    <source>
        <dbReference type="Proteomes" id="UP000076630"/>
    </source>
</evidence>
<dbReference type="InterPro" id="IPR015421">
    <property type="entry name" value="PyrdxlP-dep_Trfase_major"/>
</dbReference>